<comment type="caution">
    <text evidence="2">The sequence shown here is derived from an EMBL/GenBank/DDBJ whole genome shotgun (WGS) entry which is preliminary data.</text>
</comment>
<dbReference type="Proteomes" id="UP000460718">
    <property type="component" value="Unassembled WGS sequence"/>
</dbReference>
<dbReference type="Proteomes" id="UP000476176">
    <property type="component" value="Unassembled WGS sequence"/>
</dbReference>
<feature type="signal peptide" evidence="1">
    <location>
        <begin position="1"/>
        <end position="21"/>
    </location>
</feature>
<dbReference type="EMBL" id="QXFW01002117">
    <property type="protein sequence ID" value="KAE8981851.1"/>
    <property type="molecule type" value="Genomic_DNA"/>
</dbReference>
<evidence type="ECO:0008006" key="6">
    <source>
        <dbReference type="Google" id="ProtNLM"/>
    </source>
</evidence>
<evidence type="ECO:0000313" key="4">
    <source>
        <dbReference type="Proteomes" id="UP000460718"/>
    </source>
</evidence>
<gene>
    <name evidence="3" type="ORF">PF004_g21911</name>
    <name evidence="2" type="ORF">PF011_g21864</name>
</gene>
<keyword evidence="1" id="KW-0732">Signal</keyword>
<organism evidence="2 4">
    <name type="scientific">Phytophthora fragariae</name>
    <dbReference type="NCBI Taxonomy" id="53985"/>
    <lineage>
        <taxon>Eukaryota</taxon>
        <taxon>Sar</taxon>
        <taxon>Stramenopiles</taxon>
        <taxon>Oomycota</taxon>
        <taxon>Peronosporomycetes</taxon>
        <taxon>Peronosporales</taxon>
        <taxon>Peronosporaceae</taxon>
        <taxon>Phytophthora</taxon>
    </lineage>
</organism>
<dbReference type="AlphaFoldDB" id="A0A6A3IIK1"/>
<evidence type="ECO:0000313" key="5">
    <source>
        <dbReference type="Proteomes" id="UP000476176"/>
    </source>
</evidence>
<evidence type="ECO:0000256" key="1">
    <source>
        <dbReference type="SAM" id="SignalP"/>
    </source>
</evidence>
<sequence>MDSAPVIILVSTGVLLSLVRSQRTSTRKCSFTNFLDDYERPARDRCPVVTGLRSHRTTAYFRAGVCCVLASVISTPLRNVGWTFAGEVWRVASLNGTIWNDCLLQYNGVLLNDEVRQLRGVAYAYAL</sequence>
<evidence type="ECO:0000313" key="2">
    <source>
        <dbReference type="EMBL" id="KAE8981851.1"/>
    </source>
</evidence>
<accession>A0A6A3IIK1</accession>
<evidence type="ECO:0000313" key="3">
    <source>
        <dbReference type="EMBL" id="KAE9190403.1"/>
    </source>
</evidence>
<dbReference type="EMBL" id="QXGC01002128">
    <property type="protein sequence ID" value="KAE9190403.1"/>
    <property type="molecule type" value="Genomic_DNA"/>
</dbReference>
<protein>
    <recommendedName>
        <fullName evidence="6">Secreted protein</fullName>
    </recommendedName>
</protein>
<feature type="chain" id="PRO_5036164373" description="Secreted protein" evidence="1">
    <location>
        <begin position="22"/>
        <end position="127"/>
    </location>
</feature>
<name>A0A6A3IIK1_9STRA</name>
<proteinExistence type="predicted"/>
<reference evidence="4 5" key="1">
    <citation type="submission" date="2018-09" db="EMBL/GenBank/DDBJ databases">
        <title>Genomic investigation of the strawberry pathogen Phytophthora fragariae indicates pathogenicity is determined by transcriptional variation in three key races.</title>
        <authorList>
            <person name="Adams T.M."/>
            <person name="Armitage A.D."/>
            <person name="Sobczyk M.K."/>
            <person name="Bates H.J."/>
            <person name="Dunwell J.M."/>
            <person name="Nellist C.F."/>
            <person name="Harrison R.J."/>
        </authorList>
    </citation>
    <scope>NUCLEOTIDE SEQUENCE [LARGE SCALE GENOMIC DNA]</scope>
    <source>
        <strain evidence="3 5">BC-23</strain>
        <strain evidence="2 4">SCRP245</strain>
    </source>
</reference>